<keyword evidence="7 9" id="KW-1208">Phospholipid metabolism</keyword>
<dbReference type="AlphaFoldDB" id="C7DGQ8"/>
<evidence type="ECO:0000256" key="1">
    <source>
        <dbReference type="ARBA" id="ARBA00022516"/>
    </source>
</evidence>
<keyword evidence="9" id="KW-0963">Cytoplasm</keyword>
<dbReference type="GO" id="GO:0005737">
    <property type="term" value="C:cytoplasm"/>
    <property type="evidence" value="ECO:0007669"/>
    <property type="project" value="UniProtKB-SubCell"/>
</dbReference>
<comment type="function">
    <text evidence="9">Prenyltransferase that catalyzes the transfer of the geranylgeranyl moiety of geranylgeranyl diphosphate (GGPP) to the C3 hydroxyl of sn-glycerol-1-phosphate (G1P). This reaction is the first ether-bond-formation step in the biosynthesis of archaeal membrane lipids.</text>
</comment>
<dbReference type="UniPathway" id="UPA00940"/>
<evidence type="ECO:0000256" key="2">
    <source>
        <dbReference type="ARBA" id="ARBA00022679"/>
    </source>
</evidence>
<accession>C7DGQ8</accession>
<dbReference type="SUPFAM" id="SSF51395">
    <property type="entry name" value="FMN-linked oxidoreductases"/>
    <property type="match status" value="1"/>
</dbReference>
<dbReference type="InterPro" id="IPR008205">
    <property type="entry name" value="GGGP_HepGP_synthase"/>
</dbReference>
<sequence length="239" mass="25167">MDVESIFRRSGAIKHLSLFDPDKNPPSRAAAVAMKMEKEGTDGILIGGSDSLHSEIIRRTVMSVKRRVKLPVMQIIRDPSEITKYADAVLVPVVLNSYDASYCIGIAMGAIHVLKALGVPCIPIGYILIGSPSTASFVTKSIPVPTTRPKVIRQLAIGAEGMGLKALYLEGGSGSSKPVPPAFIEEAAKSTKFPIIVGGGIRDNRSVMAAAKAGADIIVTGSIIEEAGTIKGLFNGAKR</sequence>
<name>C7DGQ8_MICA2</name>
<dbReference type="Gene3D" id="3.20.20.390">
    <property type="entry name" value="FMN-linked oxidoreductases"/>
    <property type="match status" value="1"/>
</dbReference>
<evidence type="ECO:0000256" key="4">
    <source>
        <dbReference type="ARBA" id="ARBA00022842"/>
    </source>
</evidence>
<dbReference type="GO" id="GO:0047294">
    <property type="term" value="F:phosphoglycerol geranylgeranyltransferase activity"/>
    <property type="evidence" value="ECO:0007669"/>
    <property type="project" value="UniProtKB-UniRule"/>
</dbReference>
<keyword evidence="3 9" id="KW-0479">Metal-binding</keyword>
<dbReference type="NCBIfam" id="TIGR01768">
    <property type="entry name" value="GGGP-family"/>
    <property type="match status" value="1"/>
</dbReference>
<keyword evidence="11" id="KW-1185">Reference proteome</keyword>
<comment type="pathway">
    <text evidence="9">Membrane lipid metabolism; glycerophospholipid metabolism.</text>
</comment>
<keyword evidence="5 9" id="KW-0443">Lipid metabolism</keyword>
<feature type="binding site" evidence="9">
    <location>
        <begin position="199"/>
        <end position="200"/>
    </location>
    <ligand>
        <name>sn-glycerol 1-phosphate</name>
        <dbReference type="ChEBI" id="CHEBI:57685"/>
    </ligand>
</feature>
<organism evidence="10 11">
    <name type="scientific">Candidatus Micrarchaeum acidiphilum ARMAN-2</name>
    <dbReference type="NCBI Taxonomy" id="425595"/>
    <lineage>
        <taxon>Archaea</taxon>
        <taxon>Candidatus Micrarchaeota</taxon>
        <taxon>Candidatus Micrarchaeia</taxon>
        <taxon>Candidatus Micrarchaeales</taxon>
        <taxon>Candidatus Micrarchaeaceae</taxon>
        <taxon>Candidatus Micrarchaeum</taxon>
    </lineage>
</organism>
<keyword evidence="2 9" id="KW-0808">Transferase</keyword>
<comment type="catalytic activity">
    <reaction evidence="8 9">
        <text>sn-glycerol 1-phosphate + (2E,6E,10E)-geranylgeranyl diphosphate = sn-3-O-(geranylgeranyl)glycerol 1-phosphate + diphosphate</text>
        <dbReference type="Rhea" id="RHEA:23404"/>
        <dbReference type="ChEBI" id="CHEBI:33019"/>
        <dbReference type="ChEBI" id="CHEBI:57677"/>
        <dbReference type="ChEBI" id="CHEBI:57685"/>
        <dbReference type="ChEBI" id="CHEBI:58756"/>
        <dbReference type="EC" id="2.5.1.41"/>
    </reaction>
</comment>
<dbReference type="PANTHER" id="PTHR40029">
    <property type="match status" value="1"/>
</dbReference>
<comment type="similarity">
    <text evidence="9">Belongs to the GGGP/HepGP synthase family. Group II subfamily.</text>
</comment>
<evidence type="ECO:0000256" key="7">
    <source>
        <dbReference type="ARBA" id="ARBA00023264"/>
    </source>
</evidence>
<evidence type="ECO:0000256" key="9">
    <source>
        <dbReference type="HAMAP-Rule" id="MF_00112"/>
    </source>
</evidence>
<protein>
    <recommendedName>
        <fullName evidence="9">Geranylgeranylglyceryl phosphate synthase</fullName>
        <shortName evidence="9">GGGP synthase</shortName>
        <shortName evidence="9">GGGPS</shortName>
        <ecNumber evidence="9">2.5.1.41</ecNumber>
    </recommendedName>
    <alternativeName>
        <fullName evidence="9">(S)-3-O-geranylgeranylglyceryl phosphate synthase</fullName>
    </alternativeName>
    <alternativeName>
        <fullName evidence="9">Phosphoglycerol geranylgeranyltransferase</fullName>
    </alternativeName>
</protein>
<dbReference type="GO" id="GO:0046474">
    <property type="term" value="P:glycerophospholipid biosynthetic process"/>
    <property type="evidence" value="ECO:0007669"/>
    <property type="project" value="UniProtKB-UniRule"/>
</dbReference>
<evidence type="ECO:0000313" key="11">
    <source>
        <dbReference type="Proteomes" id="UP000332487"/>
    </source>
</evidence>
<dbReference type="EC" id="2.5.1.41" evidence="9"/>
<keyword evidence="1 9" id="KW-0444">Lipid biosynthesis</keyword>
<reference evidence="10 11" key="2">
    <citation type="journal article" date="2010" name="Proc. Natl. Acad. Sci. U.S.A.">
        <title>Enigmatic, ultrasmall, uncultivated Archaea.</title>
        <authorList>
            <person name="Baker B.J."/>
            <person name="Comolli L.R."/>
            <person name="Dick G.J."/>
            <person name="Hauser L.J."/>
            <person name="Hyatt D."/>
            <person name="Dill B.D."/>
            <person name="Land M.L."/>
            <person name="Verberkmoes N.C."/>
            <person name="Hettich R.L."/>
            <person name="Banfield J.F."/>
        </authorList>
    </citation>
    <scope>NUCLEOTIDE SEQUENCE [LARGE SCALE GENOMIC DNA]</scope>
    <source>
        <strain evidence="10">ARMAN-2</strain>
    </source>
</reference>
<evidence type="ECO:0000313" key="10">
    <source>
        <dbReference type="EMBL" id="EET90229.1"/>
    </source>
</evidence>
<proteinExistence type="inferred from homology"/>
<gene>
    <name evidence="10" type="ORF">UNLARM2_0258</name>
</gene>
<feature type="binding site" evidence="9">
    <location>
        <begin position="168"/>
        <end position="174"/>
    </location>
    <ligand>
        <name>sn-glycerol 1-phosphate</name>
        <dbReference type="ChEBI" id="CHEBI:57685"/>
    </ligand>
</feature>
<evidence type="ECO:0000256" key="5">
    <source>
        <dbReference type="ARBA" id="ARBA00023098"/>
    </source>
</evidence>
<dbReference type="Pfam" id="PF01884">
    <property type="entry name" value="PcrB"/>
    <property type="match status" value="1"/>
</dbReference>
<dbReference type="EMBL" id="GG697239">
    <property type="protein sequence ID" value="EET90229.1"/>
    <property type="molecule type" value="Genomic_DNA"/>
</dbReference>
<evidence type="ECO:0000256" key="6">
    <source>
        <dbReference type="ARBA" id="ARBA00023209"/>
    </source>
</evidence>
<dbReference type="InterPro" id="IPR038597">
    <property type="entry name" value="GGGP/HepGP_synthase_sf"/>
</dbReference>
<comment type="caution">
    <text evidence="9">Lacks conserved residue(s) required for the propagation of feature annotation.</text>
</comment>
<dbReference type="Proteomes" id="UP000332487">
    <property type="component" value="Unassembled WGS sequence"/>
</dbReference>
<dbReference type="GO" id="GO:0000287">
    <property type="term" value="F:magnesium ion binding"/>
    <property type="evidence" value="ECO:0007669"/>
    <property type="project" value="UniProtKB-UniRule"/>
</dbReference>
<dbReference type="PANTHER" id="PTHR40029:SF2">
    <property type="entry name" value="HEPTAPRENYLGLYCERYL PHOSPHATE SYNTHASE"/>
    <property type="match status" value="1"/>
</dbReference>
<dbReference type="InterPro" id="IPR039074">
    <property type="entry name" value="GGGP/HepGP_synthase_I"/>
</dbReference>
<reference evidence="10 11" key="1">
    <citation type="journal article" date="2009" name="Genome Biol.">
        <title>Community-wide analysis of microbial genome sequence signatures.</title>
        <authorList>
            <person name="Dick G.J."/>
            <person name="Andersson A.F."/>
            <person name="Baker B.J."/>
            <person name="Simmons S.L."/>
            <person name="Thomas B.C."/>
            <person name="Yelton A.P."/>
            <person name="Banfield J.F."/>
        </authorList>
    </citation>
    <scope>NUCLEOTIDE SEQUENCE [LARGE SCALE GENOMIC DNA]</scope>
    <source>
        <strain evidence="10">ARMAN-2</strain>
    </source>
</reference>
<dbReference type="GO" id="GO:0120536">
    <property type="term" value="F:heptaprenylglyceryl phosphate synthase activity"/>
    <property type="evidence" value="ECO:0007669"/>
    <property type="project" value="UniProtKB-ARBA"/>
</dbReference>
<feature type="binding site" evidence="9">
    <location>
        <begin position="221"/>
        <end position="222"/>
    </location>
    <ligand>
        <name>sn-glycerol 1-phosphate</name>
        <dbReference type="ChEBI" id="CHEBI:57685"/>
    </ligand>
</feature>
<feature type="binding site" evidence="9">
    <location>
        <position position="49"/>
    </location>
    <ligand>
        <name>Mg(2+)</name>
        <dbReference type="ChEBI" id="CHEBI:18420"/>
    </ligand>
</feature>
<comment type="subcellular location">
    <subcellularLocation>
        <location evidence="9">Cytoplasm</location>
    </subcellularLocation>
</comment>
<comment type="cofactor">
    <cofactor evidence="9">
        <name>Mg(2+)</name>
        <dbReference type="ChEBI" id="CHEBI:18420"/>
    </cofactor>
</comment>
<evidence type="ECO:0000256" key="8">
    <source>
        <dbReference type="ARBA" id="ARBA00047288"/>
    </source>
</evidence>
<evidence type="ECO:0000256" key="3">
    <source>
        <dbReference type="ARBA" id="ARBA00022723"/>
    </source>
</evidence>
<dbReference type="HAMAP" id="MF_00112">
    <property type="entry name" value="GGGP_HepGP_synthase"/>
    <property type="match status" value="1"/>
</dbReference>
<keyword evidence="4 9" id="KW-0460">Magnesium</keyword>
<keyword evidence="6 9" id="KW-0594">Phospholipid biosynthesis</keyword>
<feature type="binding site" evidence="9">
    <location>
        <position position="20"/>
    </location>
    <ligand>
        <name>Mg(2+)</name>
        <dbReference type="ChEBI" id="CHEBI:18420"/>
    </ligand>
</feature>